<dbReference type="RefSeq" id="WP_190427808.1">
    <property type="nucleotide sequence ID" value="NZ_JAMPKK010000002.1"/>
</dbReference>
<evidence type="ECO:0000313" key="2">
    <source>
        <dbReference type="Proteomes" id="UP001442494"/>
    </source>
</evidence>
<dbReference type="Proteomes" id="UP001442494">
    <property type="component" value="Unassembled WGS sequence"/>
</dbReference>
<comment type="caution">
    <text evidence="1">The sequence shown here is derived from an EMBL/GenBank/DDBJ whole genome shotgun (WGS) entry which is preliminary data.</text>
</comment>
<gene>
    <name evidence="1" type="ORF">NDI37_01515</name>
</gene>
<dbReference type="EMBL" id="JAMPKK010000002">
    <property type="protein sequence ID" value="MEP0863145.1"/>
    <property type="molecule type" value="Genomic_DNA"/>
</dbReference>
<proteinExistence type="predicted"/>
<keyword evidence="2" id="KW-1185">Reference proteome</keyword>
<organism evidence="1 2">
    <name type="scientific">Funiculus sociatus GB2-A5</name>
    <dbReference type="NCBI Taxonomy" id="2933946"/>
    <lineage>
        <taxon>Bacteria</taxon>
        <taxon>Bacillati</taxon>
        <taxon>Cyanobacteriota</taxon>
        <taxon>Cyanophyceae</taxon>
        <taxon>Coleofasciculales</taxon>
        <taxon>Coleofasciculaceae</taxon>
        <taxon>Funiculus</taxon>
    </lineage>
</organism>
<sequence length="163" mass="18838">MSEAVLVSIRSAFLNAPGLWESTLKPRQGNWCKIIDGIDKTRTDGYSIEGSFVSQIDLVTYQQPGLYLFCEKKGRKQGNQVQLYALFALEPNAEVKVFRELKTATKDWAVQLWPDIEAYMQIQETSAEIRRQELLRIIQSLEFELSQRRAELGVLEMQIDEEY</sequence>
<protein>
    <submittedName>
        <fullName evidence="1">Uncharacterized protein</fullName>
    </submittedName>
</protein>
<reference evidence="1 2" key="1">
    <citation type="submission" date="2022-04" db="EMBL/GenBank/DDBJ databases">
        <title>Positive selection, recombination, and allopatry shape intraspecific diversity of widespread and dominant cyanobacteria.</title>
        <authorList>
            <person name="Wei J."/>
            <person name="Shu W."/>
            <person name="Hu C."/>
        </authorList>
    </citation>
    <scope>NUCLEOTIDE SEQUENCE [LARGE SCALE GENOMIC DNA]</scope>
    <source>
        <strain evidence="1 2">GB2-A5</strain>
    </source>
</reference>
<accession>A0ABV0JI72</accession>
<name>A0ABV0JI72_9CYAN</name>
<evidence type="ECO:0000313" key="1">
    <source>
        <dbReference type="EMBL" id="MEP0863145.1"/>
    </source>
</evidence>